<comment type="caution">
    <text evidence="3">The sequence shown here is derived from an EMBL/GenBank/DDBJ whole genome shotgun (WGS) entry which is preliminary data.</text>
</comment>
<accession>A0A9D6LTY4</accession>
<evidence type="ECO:0000259" key="2">
    <source>
        <dbReference type="Pfam" id="PF18914"/>
    </source>
</evidence>
<reference evidence="3" key="1">
    <citation type="submission" date="2020-07" db="EMBL/GenBank/DDBJ databases">
        <title>Huge and variable diversity of episymbiotic CPR bacteria and DPANN archaea in groundwater ecosystems.</title>
        <authorList>
            <person name="He C.Y."/>
            <person name="Keren R."/>
            <person name="Whittaker M."/>
            <person name="Farag I.F."/>
            <person name="Doudna J."/>
            <person name="Cate J.H.D."/>
            <person name="Banfield J.F."/>
        </authorList>
    </citation>
    <scope>NUCLEOTIDE SEQUENCE</scope>
    <source>
        <strain evidence="3">NC_groundwater_972_Pr1_S-0.2um_49_27</strain>
    </source>
</reference>
<name>A0A9D6LTY4_9BACT</name>
<feature type="region of interest" description="Disordered" evidence="1">
    <location>
        <begin position="138"/>
        <end position="161"/>
    </location>
</feature>
<protein>
    <recommendedName>
        <fullName evidence="2">DUF5666 domain-containing protein</fullName>
    </recommendedName>
</protein>
<evidence type="ECO:0000313" key="4">
    <source>
        <dbReference type="Proteomes" id="UP000808388"/>
    </source>
</evidence>
<dbReference type="AlphaFoldDB" id="A0A9D6LTY4"/>
<dbReference type="EMBL" id="JACQCQ010000009">
    <property type="protein sequence ID" value="MBI3627605.1"/>
    <property type="molecule type" value="Genomic_DNA"/>
</dbReference>
<dbReference type="Pfam" id="PF18914">
    <property type="entry name" value="DUF5666"/>
    <property type="match status" value="1"/>
</dbReference>
<feature type="domain" description="DUF5666" evidence="2">
    <location>
        <begin position="65"/>
        <end position="118"/>
    </location>
</feature>
<evidence type="ECO:0000256" key="1">
    <source>
        <dbReference type="SAM" id="MobiDB-lite"/>
    </source>
</evidence>
<proteinExistence type="predicted"/>
<organism evidence="3 4">
    <name type="scientific">Candidatus Sungiibacteriota bacterium</name>
    <dbReference type="NCBI Taxonomy" id="2750080"/>
    <lineage>
        <taxon>Bacteria</taxon>
        <taxon>Candidatus Sungiibacteriota</taxon>
    </lineage>
</organism>
<evidence type="ECO:0000313" key="3">
    <source>
        <dbReference type="EMBL" id="MBI3627605.1"/>
    </source>
</evidence>
<gene>
    <name evidence="3" type="ORF">HY220_02575</name>
</gene>
<sequence length="161" mass="16743">MKNNITIAGLITTASLFALIGVALADNKMMDDSLHGSMMPSSVMMMHPPRPMVLTVSNSGHGLLRGVVTSVATSSISVASWGGIWTVTMAANTTIVPSNGLSGIAVGDYVGVSGGVSGDSPMINAEYLRDWTAKSNSTMHNDSMMHSPNMTGTSSDSMTHH</sequence>
<dbReference type="InterPro" id="IPR043724">
    <property type="entry name" value="DUF5666"/>
</dbReference>
<dbReference type="Proteomes" id="UP000808388">
    <property type="component" value="Unassembled WGS sequence"/>
</dbReference>